<feature type="region of interest" description="Disordered" evidence="1">
    <location>
        <begin position="1"/>
        <end position="24"/>
    </location>
</feature>
<dbReference type="Proteomes" id="UP000642070">
    <property type="component" value="Unassembled WGS sequence"/>
</dbReference>
<feature type="domain" description="MobA/VirD2-like nuclease" evidence="2">
    <location>
        <begin position="44"/>
        <end position="136"/>
    </location>
</feature>
<organism evidence="3 4">
    <name type="scientific">Dactylosporangium sucinum</name>
    <dbReference type="NCBI Taxonomy" id="1424081"/>
    <lineage>
        <taxon>Bacteria</taxon>
        <taxon>Bacillati</taxon>
        <taxon>Actinomycetota</taxon>
        <taxon>Actinomycetes</taxon>
        <taxon>Micromonosporales</taxon>
        <taxon>Micromonosporaceae</taxon>
        <taxon>Dactylosporangium</taxon>
    </lineage>
</organism>
<feature type="region of interest" description="Disordered" evidence="1">
    <location>
        <begin position="413"/>
        <end position="440"/>
    </location>
</feature>
<reference evidence="3" key="2">
    <citation type="submission" date="2020-09" db="EMBL/GenBank/DDBJ databases">
        <authorList>
            <person name="Sun Q."/>
            <person name="Ohkuma M."/>
        </authorList>
    </citation>
    <scope>NUCLEOTIDE SEQUENCE</scope>
    <source>
        <strain evidence="3">JCM 19831</strain>
    </source>
</reference>
<reference evidence="3" key="1">
    <citation type="journal article" date="2014" name="Int. J. Syst. Evol. Microbiol.">
        <title>Complete genome sequence of Corynebacterium casei LMG S-19264T (=DSM 44701T), isolated from a smear-ripened cheese.</title>
        <authorList>
            <consortium name="US DOE Joint Genome Institute (JGI-PGF)"/>
            <person name="Walter F."/>
            <person name="Albersmeier A."/>
            <person name="Kalinowski J."/>
            <person name="Ruckert C."/>
        </authorList>
    </citation>
    <scope>NUCLEOTIDE SEQUENCE</scope>
    <source>
        <strain evidence="3">JCM 19831</strain>
    </source>
</reference>
<proteinExistence type="predicted"/>
<dbReference type="InterPro" id="IPR005094">
    <property type="entry name" value="Endonuclease_MobA/VirD2"/>
</dbReference>
<gene>
    <name evidence="3" type="ORF">GCM10007977_105360</name>
</gene>
<dbReference type="EMBL" id="BMPI01000106">
    <property type="protein sequence ID" value="GGM86402.1"/>
    <property type="molecule type" value="Genomic_DNA"/>
</dbReference>
<feature type="compositionally biased region" description="Polar residues" evidence="1">
    <location>
        <begin position="8"/>
        <end position="20"/>
    </location>
</feature>
<feature type="region of interest" description="Disordered" evidence="1">
    <location>
        <begin position="141"/>
        <end position="161"/>
    </location>
</feature>
<comment type="caution">
    <text evidence="3">The sequence shown here is derived from an EMBL/GenBank/DDBJ whole genome shotgun (WGS) entry which is preliminary data.</text>
</comment>
<evidence type="ECO:0000313" key="3">
    <source>
        <dbReference type="EMBL" id="GGM86402.1"/>
    </source>
</evidence>
<accession>A0A917UE00</accession>
<dbReference type="Pfam" id="PF03432">
    <property type="entry name" value="Relaxase"/>
    <property type="match status" value="1"/>
</dbReference>
<dbReference type="AlphaFoldDB" id="A0A917UE00"/>
<evidence type="ECO:0000256" key="1">
    <source>
        <dbReference type="SAM" id="MobiDB-lite"/>
    </source>
</evidence>
<name>A0A917UE00_9ACTN</name>
<sequence length="440" mass="47566">MAAWSGPGQLTSLQPATTPSNRHDVRPLARLLEQPVRAGRNPPQHSVWHGSVRNHATDRTLSDAQWAHIAGEMVAAVGIAPHDDPDAVRWVAIRHADDHIHIVATLVRQDGRTVWAWNERLKAQAAARDLEQRYGLYAVGPADRTSHRRPSPPEQNKSARQGLTAIPRDRLRRDVRACAAAAINEADFFAALRAAGLLVRLRRSTASPGEVTGYAVGLAAHRTARGDTVWYGGGRLAPDLTLPQLRRRWHSGTGPNDARTHPSTDGRTDAFLRAAAATQRAAERLTRSRAAEDAPALFQPVADILTSAARAFEGRNRGPLSGAAEAFDRAAREPYRRVVRQSRSASDLRALARIVATTGRLTGDRDTAAALQLLAQLAKFADNLADLREAQQRLHQARAARHAAGRLHSIVARGTSPGLTGGPVLGRAGASTTKPQRRAT</sequence>
<dbReference type="RefSeq" id="WP_190257675.1">
    <property type="nucleotide sequence ID" value="NZ_BMPI01000106.1"/>
</dbReference>
<protein>
    <recommendedName>
        <fullName evidence="2">MobA/VirD2-like nuclease domain-containing protein</fullName>
    </recommendedName>
</protein>
<evidence type="ECO:0000259" key="2">
    <source>
        <dbReference type="Pfam" id="PF03432"/>
    </source>
</evidence>
<evidence type="ECO:0000313" key="4">
    <source>
        <dbReference type="Proteomes" id="UP000642070"/>
    </source>
</evidence>
<keyword evidence="4" id="KW-1185">Reference proteome</keyword>